<keyword evidence="2" id="KW-1133">Transmembrane helix</keyword>
<dbReference type="RefSeq" id="WP_131849384.1">
    <property type="nucleotide sequence ID" value="NZ_SLXV01000033.1"/>
</dbReference>
<name>A0A4R2RQA8_9BACL</name>
<sequence>MKESGFSFIETIIACTILCSVIGFVVPIFRSEAFNETRVQLQEDARELAQNQMENVLARPISKLKPGHQVEQIHSPNQPKQEFSLHTSVKQESDHLLVLEVKVEWTPSPTSSKKADYTLHTYRFIEGL</sequence>
<proteinExistence type="predicted"/>
<feature type="coiled-coil region" evidence="1">
    <location>
        <begin position="31"/>
        <end position="59"/>
    </location>
</feature>
<keyword evidence="2" id="KW-0472">Membrane</keyword>
<keyword evidence="2" id="KW-0812">Transmembrane</keyword>
<dbReference type="AlphaFoldDB" id="A0A4R2RQA8"/>
<dbReference type="OrthoDB" id="2456326at2"/>
<keyword evidence="4" id="KW-1185">Reference proteome</keyword>
<evidence type="ECO:0000256" key="1">
    <source>
        <dbReference type="SAM" id="Coils"/>
    </source>
</evidence>
<protein>
    <recommendedName>
        <fullName evidence="5">Prepilin-type N-terminal cleavage/methylation domain-containing protein</fullName>
    </recommendedName>
</protein>
<keyword evidence="1" id="KW-0175">Coiled coil</keyword>
<accession>A0A4R2RQA8</accession>
<reference evidence="3 4" key="1">
    <citation type="submission" date="2019-03" db="EMBL/GenBank/DDBJ databases">
        <title>Genomic Encyclopedia of Type Strains, Phase IV (KMG-IV): sequencing the most valuable type-strain genomes for metagenomic binning, comparative biology and taxonomic classification.</title>
        <authorList>
            <person name="Goeker M."/>
        </authorList>
    </citation>
    <scope>NUCLEOTIDE SEQUENCE [LARGE SCALE GENOMIC DNA]</scope>
    <source>
        <strain evidence="3 4">DSM 46831</strain>
    </source>
</reference>
<gene>
    <name evidence="3" type="ORF">EDD57_13326</name>
</gene>
<organism evidence="3 4">
    <name type="scientific">Baia soyae</name>
    <dbReference type="NCBI Taxonomy" id="1544746"/>
    <lineage>
        <taxon>Bacteria</taxon>
        <taxon>Bacillati</taxon>
        <taxon>Bacillota</taxon>
        <taxon>Bacilli</taxon>
        <taxon>Bacillales</taxon>
        <taxon>Thermoactinomycetaceae</taxon>
        <taxon>Baia</taxon>
    </lineage>
</organism>
<evidence type="ECO:0000313" key="3">
    <source>
        <dbReference type="EMBL" id="TCP65433.1"/>
    </source>
</evidence>
<comment type="caution">
    <text evidence="3">The sequence shown here is derived from an EMBL/GenBank/DDBJ whole genome shotgun (WGS) entry which is preliminary data.</text>
</comment>
<evidence type="ECO:0008006" key="5">
    <source>
        <dbReference type="Google" id="ProtNLM"/>
    </source>
</evidence>
<dbReference type="EMBL" id="SLXV01000033">
    <property type="protein sequence ID" value="TCP65433.1"/>
    <property type="molecule type" value="Genomic_DNA"/>
</dbReference>
<dbReference type="Proteomes" id="UP000294746">
    <property type="component" value="Unassembled WGS sequence"/>
</dbReference>
<feature type="transmembrane region" description="Helical" evidence="2">
    <location>
        <begin position="6"/>
        <end position="29"/>
    </location>
</feature>
<evidence type="ECO:0000313" key="4">
    <source>
        <dbReference type="Proteomes" id="UP000294746"/>
    </source>
</evidence>
<evidence type="ECO:0000256" key="2">
    <source>
        <dbReference type="SAM" id="Phobius"/>
    </source>
</evidence>